<comment type="caution">
    <text evidence="6">The sequence shown here is derived from an EMBL/GenBank/DDBJ whole genome shotgun (WGS) entry which is preliminary data.</text>
</comment>
<accession>A0A9Q1JHF3</accession>
<evidence type="ECO:0000259" key="5">
    <source>
        <dbReference type="Pfam" id="PF15914"/>
    </source>
</evidence>
<feature type="region of interest" description="Disordered" evidence="4">
    <location>
        <begin position="475"/>
        <end position="549"/>
    </location>
</feature>
<feature type="compositionally biased region" description="Acidic residues" evidence="4">
    <location>
        <begin position="200"/>
        <end position="216"/>
    </location>
</feature>
<evidence type="ECO:0000313" key="7">
    <source>
        <dbReference type="Proteomes" id="UP001152622"/>
    </source>
</evidence>
<dbReference type="InterPro" id="IPR031802">
    <property type="entry name" value="FAM193_C"/>
</dbReference>
<evidence type="ECO:0000313" key="6">
    <source>
        <dbReference type="EMBL" id="KAJ8382964.1"/>
    </source>
</evidence>
<evidence type="ECO:0000256" key="1">
    <source>
        <dbReference type="ARBA" id="ARBA00009689"/>
    </source>
</evidence>
<dbReference type="AlphaFoldDB" id="A0A9Q1JHF3"/>
<feature type="region of interest" description="Disordered" evidence="4">
    <location>
        <begin position="632"/>
        <end position="924"/>
    </location>
</feature>
<dbReference type="PANTHER" id="PTHR15109">
    <property type="entry name" value="AGAP004327-PA"/>
    <property type="match status" value="1"/>
</dbReference>
<keyword evidence="7" id="KW-1185">Reference proteome</keyword>
<feature type="compositionally biased region" description="Basic residues" evidence="4">
    <location>
        <begin position="905"/>
        <end position="915"/>
    </location>
</feature>
<gene>
    <name evidence="6" type="ORF">SKAU_G00037420</name>
</gene>
<feature type="compositionally biased region" description="Basic residues" evidence="4">
    <location>
        <begin position="679"/>
        <end position="688"/>
    </location>
</feature>
<evidence type="ECO:0000256" key="3">
    <source>
        <dbReference type="ARBA" id="ARBA00023054"/>
    </source>
</evidence>
<dbReference type="PANTHER" id="PTHR15109:SF2">
    <property type="entry name" value="PROTEIN FAM193A"/>
    <property type="match status" value="1"/>
</dbReference>
<dbReference type="InterPro" id="IPR029717">
    <property type="entry name" value="FAM193"/>
</dbReference>
<dbReference type="EMBL" id="JAINUF010000001">
    <property type="protein sequence ID" value="KAJ8382964.1"/>
    <property type="molecule type" value="Genomic_DNA"/>
</dbReference>
<feature type="compositionally biased region" description="Low complexity" evidence="4">
    <location>
        <begin position="106"/>
        <end position="117"/>
    </location>
</feature>
<evidence type="ECO:0000256" key="2">
    <source>
        <dbReference type="ARBA" id="ARBA00022553"/>
    </source>
</evidence>
<feature type="compositionally biased region" description="Basic and acidic residues" evidence="4">
    <location>
        <begin position="632"/>
        <end position="660"/>
    </location>
</feature>
<feature type="compositionally biased region" description="Acidic residues" evidence="4">
    <location>
        <begin position="571"/>
        <end position="580"/>
    </location>
</feature>
<protein>
    <recommendedName>
        <fullName evidence="5">FAM193 C-terminal domain-containing protein</fullName>
    </recommendedName>
</protein>
<feature type="compositionally biased region" description="Basic and acidic residues" evidence="4">
    <location>
        <begin position="689"/>
        <end position="711"/>
    </location>
</feature>
<feature type="compositionally biased region" description="Basic and acidic residues" evidence="4">
    <location>
        <begin position="869"/>
        <end position="881"/>
    </location>
</feature>
<keyword evidence="2" id="KW-0597">Phosphoprotein</keyword>
<feature type="domain" description="FAM193 C-terminal" evidence="5">
    <location>
        <begin position="923"/>
        <end position="979"/>
    </location>
</feature>
<dbReference type="Pfam" id="PF15914">
    <property type="entry name" value="FAM193_C"/>
    <property type="match status" value="1"/>
</dbReference>
<evidence type="ECO:0000256" key="4">
    <source>
        <dbReference type="SAM" id="MobiDB-lite"/>
    </source>
</evidence>
<name>A0A9Q1JHF3_SYNKA</name>
<dbReference type="Proteomes" id="UP001152622">
    <property type="component" value="Chromosome 1"/>
</dbReference>
<feature type="compositionally biased region" description="Basic and acidic residues" evidence="4">
    <location>
        <begin position="718"/>
        <end position="731"/>
    </location>
</feature>
<feature type="compositionally biased region" description="Low complexity" evidence="4">
    <location>
        <begin position="583"/>
        <end position="592"/>
    </location>
</feature>
<sequence length="980" mass="107341">MHILLVIDIDTKQLADNRSMEPFSQISVTSLTHLSRRRCTCDDCSLSHILTCGIMDSSVTDGLHGPKPSPDYLSELHPPKPSPDYLSELHPPKPSPDYLSELHPLSMSSASSNSSSSPPIAIQQHPHLILPDRGGATCFGGDHGVLQLSAKFADIYPLSGYGDAEMASGLNGVREQLNGGEGGVSVNGQSPRVSSSSSSSEEDEEEEEDDEEEEDGESSREPSGPQGDPSSGTNTTSPPPSYPNLQAEQVPHACECHACKQDVCGVAHPNMAHLPRPLLHPSLYPAHPFPHSQTLPPAPTLNHAGKPQAFSPALQEHIYQNCFGNASDWGSSLHAPSLKFENIWETTMKNWNPAVYLPEARQSGELHTHLYPDPGDLLGPALPEARLELQPPSCNSEPMVAAETKERKNSAKKKCLYNFQDAFLEANRVVMATSSATSSVSCTATTVQSSNNQIKVSSKRPTFLGDVFHSIEDHRRASPTGQASLPPLSATPPFPGSAPHLPNTEAPPFPKNTAMAPGFPDARPGLCPSPADLLAPPSEGGVSAPPSVCSDPECEGHRCEAHGGYDHQPYDGEESQDEDSCSDHSSGTSTSTNQKEGKYCDCCYCEFFGHGGPPAAPTSRNYAEMREKLRLRLTKRKEEQPRRDDNLPERESLEDHRDVEDLLQFINSEDSKPTSSSRAAKRARHKQKKMEEKARQEAEAREREEEQRRREEEEEEEALRQELLRLQELQRLRNAKKKRKERSREVQRAEQPPAQSPRLLRESARTALENLKNSKAQAPHGIMGARGEEQGAAHVQQPLGSESGGETAPAREPTGKPKARPPPSAKRPAESALKTTSAVQTRTEARPPPAGDPEPEEKGSGPDLSAPVQDERSAPEPHPEPEPAQMDPPQQADKAPTSQSPQPKTKTKKNKKKKGEKTGNSIDDVFLPKDIDLDCEEMDETEREVEYFKRFCLDSTRLTKQRLSINWSNFSLKKTTFAAH</sequence>
<reference evidence="6" key="1">
    <citation type="journal article" date="2023" name="Science">
        <title>Genome structures resolve the early diversification of teleost fishes.</title>
        <authorList>
            <person name="Parey E."/>
            <person name="Louis A."/>
            <person name="Montfort J."/>
            <person name="Bouchez O."/>
            <person name="Roques C."/>
            <person name="Iampietro C."/>
            <person name="Lluch J."/>
            <person name="Castinel A."/>
            <person name="Donnadieu C."/>
            <person name="Desvignes T."/>
            <person name="Floi Bucao C."/>
            <person name="Jouanno E."/>
            <person name="Wen M."/>
            <person name="Mejri S."/>
            <person name="Dirks R."/>
            <person name="Jansen H."/>
            <person name="Henkel C."/>
            <person name="Chen W.J."/>
            <person name="Zahm M."/>
            <person name="Cabau C."/>
            <person name="Klopp C."/>
            <person name="Thompson A.W."/>
            <person name="Robinson-Rechavi M."/>
            <person name="Braasch I."/>
            <person name="Lecointre G."/>
            <person name="Bobe J."/>
            <person name="Postlethwait J.H."/>
            <person name="Berthelot C."/>
            <person name="Roest Crollius H."/>
            <person name="Guiguen Y."/>
        </authorList>
    </citation>
    <scope>NUCLEOTIDE SEQUENCE</scope>
    <source>
        <strain evidence="6">WJC10195</strain>
    </source>
</reference>
<proteinExistence type="inferred from homology"/>
<keyword evidence="3" id="KW-0175">Coiled coil</keyword>
<organism evidence="6 7">
    <name type="scientific">Synaphobranchus kaupii</name>
    <name type="common">Kaup's arrowtooth eel</name>
    <dbReference type="NCBI Taxonomy" id="118154"/>
    <lineage>
        <taxon>Eukaryota</taxon>
        <taxon>Metazoa</taxon>
        <taxon>Chordata</taxon>
        <taxon>Craniata</taxon>
        <taxon>Vertebrata</taxon>
        <taxon>Euteleostomi</taxon>
        <taxon>Actinopterygii</taxon>
        <taxon>Neopterygii</taxon>
        <taxon>Teleostei</taxon>
        <taxon>Anguilliformes</taxon>
        <taxon>Synaphobranchidae</taxon>
        <taxon>Synaphobranchus</taxon>
    </lineage>
</organism>
<feature type="region of interest" description="Disordered" evidence="4">
    <location>
        <begin position="63"/>
        <end position="121"/>
    </location>
</feature>
<dbReference type="OrthoDB" id="10044608at2759"/>
<feature type="compositionally biased region" description="Polar residues" evidence="4">
    <location>
        <begin position="833"/>
        <end position="842"/>
    </location>
</feature>
<comment type="similarity">
    <text evidence="1">Belongs to the FAM193 family.</text>
</comment>
<feature type="region of interest" description="Disordered" evidence="4">
    <location>
        <begin position="565"/>
        <end position="595"/>
    </location>
</feature>
<feature type="region of interest" description="Disordered" evidence="4">
    <location>
        <begin position="173"/>
        <end position="246"/>
    </location>
</feature>